<gene>
    <name evidence="3" type="ORF">LIER_33704</name>
</gene>
<dbReference type="PANTHER" id="PTHR37076">
    <property type="entry name" value="HISTONE-LYSINE N-METHYLTRANSFERASE, H3 LYSINE-79 SPECIFIC-LIKE-RELATED"/>
    <property type="match status" value="1"/>
</dbReference>
<name>A0AAV3S317_LITER</name>
<accession>A0AAV3S317</accession>
<organism evidence="3 4">
    <name type="scientific">Lithospermum erythrorhizon</name>
    <name type="common">Purple gromwell</name>
    <name type="synonym">Lithospermum officinale var. erythrorhizon</name>
    <dbReference type="NCBI Taxonomy" id="34254"/>
    <lineage>
        <taxon>Eukaryota</taxon>
        <taxon>Viridiplantae</taxon>
        <taxon>Streptophyta</taxon>
        <taxon>Embryophyta</taxon>
        <taxon>Tracheophyta</taxon>
        <taxon>Spermatophyta</taxon>
        <taxon>Magnoliopsida</taxon>
        <taxon>eudicotyledons</taxon>
        <taxon>Gunneridae</taxon>
        <taxon>Pentapetalae</taxon>
        <taxon>asterids</taxon>
        <taxon>lamiids</taxon>
        <taxon>Boraginales</taxon>
        <taxon>Boraginaceae</taxon>
        <taxon>Boraginoideae</taxon>
        <taxon>Lithospermeae</taxon>
        <taxon>Lithospermum</taxon>
    </lineage>
</organism>
<dbReference type="PANTHER" id="PTHR37076:SF3">
    <property type="entry name" value="STRESS RESPONSE PROTEIN NST1-LIKE"/>
    <property type="match status" value="1"/>
</dbReference>
<keyword evidence="1" id="KW-0175">Coiled coil</keyword>
<feature type="region of interest" description="Disordered" evidence="2">
    <location>
        <begin position="160"/>
        <end position="179"/>
    </location>
</feature>
<sequence>MKRKKWSEAEEKTLLTKYMELLNSGSLSKLKTREKKFKPIAEHVNSMHHFQDSLSYPFKWSWRDLSIKVQNMRHQYLGVKQKIHISNNHFNWHDAQNHWDNFLLYKDVFGDVDLSEAKSQIHNVNVMCNYSRDKIFDDEGKEVEEVHMFRDDVVVSEGEFGGDYGEKEGNGGVDDIDPLETVRDGTGSGGEGGGKRLRMVGEQLLLLRGMMVGREEKRRKREWSREEKAIGNDHRLKERAFRKEIHDAKRDMELEGRDIECEDMQIMWAKKEYERRVRLEKAFGEERRRRMKLEEKFEEEEMQWREMMLGMQIEHEKQMMQLHMEACQNQIHVLGFITRIWCQFFGSMNDGLAGGLGTLPPHVMHNIHDAGNLAGNVKPNTNSPPNFCSL</sequence>
<dbReference type="AlphaFoldDB" id="A0AAV3S317"/>
<keyword evidence="4" id="KW-1185">Reference proteome</keyword>
<evidence type="ECO:0000256" key="2">
    <source>
        <dbReference type="SAM" id="MobiDB-lite"/>
    </source>
</evidence>
<evidence type="ECO:0000313" key="3">
    <source>
        <dbReference type="EMBL" id="GAA0186416.1"/>
    </source>
</evidence>
<protein>
    <submittedName>
        <fullName evidence="3">Uncharacterized protein</fullName>
    </submittedName>
</protein>
<feature type="coiled-coil region" evidence="1">
    <location>
        <begin position="276"/>
        <end position="303"/>
    </location>
</feature>
<reference evidence="3 4" key="1">
    <citation type="submission" date="2024-01" db="EMBL/GenBank/DDBJ databases">
        <title>The complete chloroplast genome sequence of Lithospermum erythrorhizon: insights into the phylogenetic relationship among Boraginaceae species and the maternal lineages of purple gromwells.</title>
        <authorList>
            <person name="Okada T."/>
            <person name="Watanabe K."/>
        </authorList>
    </citation>
    <scope>NUCLEOTIDE SEQUENCE [LARGE SCALE GENOMIC DNA]</scope>
</reference>
<evidence type="ECO:0000313" key="4">
    <source>
        <dbReference type="Proteomes" id="UP001454036"/>
    </source>
</evidence>
<dbReference type="Proteomes" id="UP001454036">
    <property type="component" value="Unassembled WGS sequence"/>
</dbReference>
<dbReference type="EMBL" id="BAABME010013679">
    <property type="protein sequence ID" value="GAA0186416.1"/>
    <property type="molecule type" value="Genomic_DNA"/>
</dbReference>
<comment type="caution">
    <text evidence="3">The sequence shown here is derived from an EMBL/GenBank/DDBJ whole genome shotgun (WGS) entry which is preliminary data.</text>
</comment>
<proteinExistence type="predicted"/>
<evidence type="ECO:0000256" key="1">
    <source>
        <dbReference type="SAM" id="Coils"/>
    </source>
</evidence>